<name>A0ABS0KV97_PSENT</name>
<protein>
    <submittedName>
        <fullName evidence="1">Uncharacterized protein</fullName>
    </submittedName>
</protein>
<proteinExistence type="predicted"/>
<dbReference type="Proteomes" id="UP000608450">
    <property type="component" value="Unassembled WGS sequence"/>
</dbReference>
<comment type="caution">
    <text evidence="1">The sequence shown here is derived from an EMBL/GenBank/DDBJ whole genome shotgun (WGS) entry which is preliminary data.</text>
</comment>
<dbReference type="RefSeq" id="WP_196913743.1">
    <property type="nucleotide sequence ID" value="NZ_DAMDDB010000008.1"/>
</dbReference>
<evidence type="ECO:0000313" key="2">
    <source>
        <dbReference type="Proteomes" id="UP000608450"/>
    </source>
</evidence>
<sequence>MLSLAGGLHRISIPTITVGAENSTRDSRSQQGLGFLTAHTKFKGNSARANAPMSLRLSQQPGVALSIVLVRPNNLDVR</sequence>
<organism evidence="1 2">
    <name type="scientific">Pseudomonas nitroreducens</name>
    <dbReference type="NCBI Taxonomy" id="46680"/>
    <lineage>
        <taxon>Bacteria</taxon>
        <taxon>Pseudomonadati</taxon>
        <taxon>Pseudomonadota</taxon>
        <taxon>Gammaproteobacteria</taxon>
        <taxon>Pseudomonadales</taxon>
        <taxon>Pseudomonadaceae</taxon>
        <taxon>Pseudomonas</taxon>
    </lineage>
</organism>
<reference evidence="1 2" key="1">
    <citation type="submission" date="2020-11" db="EMBL/GenBank/DDBJ databases">
        <title>Enhanced detection system for hospital associated transmission using whole genome sequencing surveillance.</title>
        <authorList>
            <person name="Harrison L.H."/>
            <person name="Van Tyne D."/>
            <person name="Marsh J.W."/>
            <person name="Griffith M.P."/>
            <person name="Snyder D.J."/>
            <person name="Cooper V.S."/>
            <person name="Mustapha M."/>
        </authorList>
    </citation>
    <scope>NUCLEOTIDE SEQUENCE [LARGE SCALE GENOMIC DNA]</scope>
    <source>
        <strain evidence="1 2">PSA00705</strain>
    </source>
</reference>
<keyword evidence="2" id="KW-1185">Reference proteome</keyword>
<dbReference type="EMBL" id="JADTFC010000171">
    <property type="protein sequence ID" value="MBG6292005.1"/>
    <property type="molecule type" value="Genomic_DNA"/>
</dbReference>
<accession>A0ABS0KV97</accession>
<gene>
    <name evidence="1" type="ORF">I5I61_31530</name>
</gene>
<evidence type="ECO:0000313" key="1">
    <source>
        <dbReference type="EMBL" id="MBG6292005.1"/>
    </source>
</evidence>